<dbReference type="Proteomes" id="UP000295357">
    <property type="component" value="Unassembled WGS sequence"/>
</dbReference>
<name>A0A4R6N9A0_9BURK</name>
<evidence type="ECO:0000313" key="2">
    <source>
        <dbReference type="Proteomes" id="UP000295357"/>
    </source>
</evidence>
<keyword evidence="2" id="KW-1185">Reference proteome</keyword>
<protein>
    <recommendedName>
        <fullName evidence="3">Fe-S protein YdhL (DUF1289 family)</fullName>
    </recommendedName>
</protein>
<comment type="caution">
    <text evidence="1">The sequence shown here is derived from an EMBL/GenBank/DDBJ whole genome shotgun (WGS) entry which is preliminary data.</text>
</comment>
<dbReference type="PANTHER" id="PTHR35175">
    <property type="entry name" value="DUF1289 DOMAIN-CONTAINING PROTEIN"/>
    <property type="match status" value="1"/>
</dbReference>
<dbReference type="AlphaFoldDB" id="A0A4R6N9A0"/>
<dbReference type="OrthoDB" id="8911262at2"/>
<dbReference type="EMBL" id="SNXE01000002">
    <property type="protein sequence ID" value="TDP11968.1"/>
    <property type="molecule type" value="Genomic_DNA"/>
</dbReference>
<proteinExistence type="predicted"/>
<gene>
    <name evidence="1" type="ORF">DFR39_102356</name>
</gene>
<dbReference type="InterPro" id="IPR010710">
    <property type="entry name" value="DUF1289"/>
</dbReference>
<dbReference type="Pfam" id="PF06945">
    <property type="entry name" value="DUF1289"/>
    <property type="match status" value="1"/>
</dbReference>
<evidence type="ECO:0008006" key="3">
    <source>
        <dbReference type="Google" id="ProtNLM"/>
    </source>
</evidence>
<organism evidence="1 2">
    <name type="scientific">Roseateles asaccharophilus</name>
    <dbReference type="NCBI Taxonomy" id="582607"/>
    <lineage>
        <taxon>Bacteria</taxon>
        <taxon>Pseudomonadati</taxon>
        <taxon>Pseudomonadota</taxon>
        <taxon>Betaproteobacteria</taxon>
        <taxon>Burkholderiales</taxon>
        <taxon>Sphaerotilaceae</taxon>
        <taxon>Roseateles</taxon>
    </lineage>
</organism>
<dbReference type="RefSeq" id="WP_133602730.1">
    <property type="nucleotide sequence ID" value="NZ_JAUFPJ010000002.1"/>
</dbReference>
<accession>A0A4R6N9A0</accession>
<evidence type="ECO:0000313" key="1">
    <source>
        <dbReference type="EMBL" id="TDP11968.1"/>
    </source>
</evidence>
<reference evidence="1 2" key="1">
    <citation type="submission" date="2019-03" db="EMBL/GenBank/DDBJ databases">
        <title>Genomic Encyclopedia of Type Strains, Phase IV (KMG-IV): sequencing the most valuable type-strain genomes for metagenomic binning, comparative biology and taxonomic classification.</title>
        <authorList>
            <person name="Goeker M."/>
        </authorList>
    </citation>
    <scope>NUCLEOTIDE SEQUENCE [LARGE SCALE GENOMIC DNA]</scope>
    <source>
        <strain evidence="1 2">DSM 25082</strain>
    </source>
</reference>
<sequence length="79" mass="8451">MSVTCPPPAPSQVKSPCINICRMHAPTGLCEGCARTIAEITVWSKADDATRLEILARLPERRASLVEQGVFTAAEPSSI</sequence>
<dbReference type="PANTHER" id="PTHR35175:SF2">
    <property type="entry name" value="DUF1289 DOMAIN-CONTAINING PROTEIN"/>
    <property type="match status" value="1"/>
</dbReference>